<protein>
    <submittedName>
        <fullName evidence="1">Uncharacterized protein</fullName>
    </submittedName>
</protein>
<comment type="caution">
    <text evidence="1">The sequence shown here is derived from an EMBL/GenBank/DDBJ whole genome shotgun (WGS) entry which is preliminary data.</text>
</comment>
<name>A0A4Y2CUY2_ARAVE</name>
<dbReference type="Proteomes" id="UP000499080">
    <property type="component" value="Unassembled WGS sequence"/>
</dbReference>
<gene>
    <name evidence="1" type="ORF">AVEN_100697_1</name>
</gene>
<evidence type="ECO:0000313" key="1">
    <source>
        <dbReference type="EMBL" id="GBM07488.1"/>
    </source>
</evidence>
<organism evidence="1 2">
    <name type="scientific">Araneus ventricosus</name>
    <name type="common">Orbweaver spider</name>
    <name type="synonym">Epeira ventricosa</name>
    <dbReference type="NCBI Taxonomy" id="182803"/>
    <lineage>
        <taxon>Eukaryota</taxon>
        <taxon>Metazoa</taxon>
        <taxon>Ecdysozoa</taxon>
        <taxon>Arthropoda</taxon>
        <taxon>Chelicerata</taxon>
        <taxon>Arachnida</taxon>
        <taxon>Araneae</taxon>
        <taxon>Araneomorphae</taxon>
        <taxon>Entelegynae</taxon>
        <taxon>Araneoidea</taxon>
        <taxon>Araneidae</taxon>
        <taxon>Araneus</taxon>
    </lineage>
</organism>
<evidence type="ECO:0000313" key="2">
    <source>
        <dbReference type="Proteomes" id="UP000499080"/>
    </source>
</evidence>
<dbReference type="EMBL" id="BGPR01000243">
    <property type="protein sequence ID" value="GBM07488.1"/>
    <property type="molecule type" value="Genomic_DNA"/>
</dbReference>
<accession>A0A4Y2CUY2</accession>
<proteinExistence type="predicted"/>
<keyword evidence="2" id="KW-1185">Reference proteome</keyword>
<reference evidence="1 2" key="1">
    <citation type="journal article" date="2019" name="Sci. Rep.">
        <title>Orb-weaving spider Araneus ventricosus genome elucidates the spidroin gene catalogue.</title>
        <authorList>
            <person name="Kono N."/>
            <person name="Nakamura H."/>
            <person name="Ohtoshi R."/>
            <person name="Moran D.A.P."/>
            <person name="Shinohara A."/>
            <person name="Yoshida Y."/>
            <person name="Fujiwara M."/>
            <person name="Mori M."/>
            <person name="Tomita M."/>
            <person name="Arakawa K."/>
        </authorList>
    </citation>
    <scope>NUCLEOTIDE SEQUENCE [LARGE SCALE GENOMIC DNA]</scope>
</reference>
<sequence>MKRLSRFELDLCDRYLVVFTLHHSWKHRCKLAVSCALSLWQICRVSPCTTHGSIAVNMLHDVHCLCGRSAGFHLAPPMTESL</sequence>
<dbReference type="AlphaFoldDB" id="A0A4Y2CUY2"/>